<dbReference type="InParanoid" id="T0QMU6"/>
<dbReference type="AlphaFoldDB" id="T0QMU6"/>
<organism evidence="1 2">
    <name type="scientific">Saprolegnia diclina (strain VS20)</name>
    <dbReference type="NCBI Taxonomy" id="1156394"/>
    <lineage>
        <taxon>Eukaryota</taxon>
        <taxon>Sar</taxon>
        <taxon>Stramenopiles</taxon>
        <taxon>Oomycota</taxon>
        <taxon>Saprolegniomycetes</taxon>
        <taxon>Saprolegniales</taxon>
        <taxon>Saprolegniaceae</taxon>
        <taxon>Saprolegnia</taxon>
    </lineage>
</organism>
<dbReference type="GeneID" id="19947486"/>
<dbReference type="Proteomes" id="UP000030762">
    <property type="component" value="Unassembled WGS sequence"/>
</dbReference>
<evidence type="ECO:0000313" key="2">
    <source>
        <dbReference type="Proteomes" id="UP000030762"/>
    </source>
</evidence>
<sequence>MFWHRLQAFFHAKFSAVRSTSASVPSSDVRQLYVFSPQALSRSRSCGMYTDMNTPANKAACYAELTRGF</sequence>
<accession>T0QMU6</accession>
<name>T0QMU6_SAPDV</name>
<keyword evidence="2" id="KW-1185">Reference proteome</keyword>
<dbReference type="OrthoDB" id="77725at2759"/>
<evidence type="ECO:0000313" key="1">
    <source>
        <dbReference type="EMBL" id="EQC36021.1"/>
    </source>
</evidence>
<dbReference type="VEuPathDB" id="FungiDB:SDRG_06759"/>
<protein>
    <submittedName>
        <fullName evidence="1">Uncharacterized protein</fullName>
    </submittedName>
</protein>
<proteinExistence type="predicted"/>
<dbReference type="EMBL" id="JH767149">
    <property type="protein sequence ID" value="EQC36021.1"/>
    <property type="molecule type" value="Genomic_DNA"/>
</dbReference>
<dbReference type="RefSeq" id="XP_008610783.1">
    <property type="nucleotide sequence ID" value="XM_008612561.1"/>
</dbReference>
<reference evidence="1 2" key="1">
    <citation type="submission" date="2012-04" db="EMBL/GenBank/DDBJ databases">
        <title>The Genome Sequence of Saprolegnia declina VS20.</title>
        <authorList>
            <consortium name="The Broad Institute Genome Sequencing Platform"/>
            <person name="Russ C."/>
            <person name="Nusbaum C."/>
            <person name="Tyler B."/>
            <person name="van West P."/>
            <person name="Dieguez-Uribeondo J."/>
            <person name="de Bruijn I."/>
            <person name="Tripathy S."/>
            <person name="Jiang R."/>
            <person name="Young S.K."/>
            <person name="Zeng Q."/>
            <person name="Gargeya S."/>
            <person name="Fitzgerald M."/>
            <person name="Haas B."/>
            <person name="Abouelleil A."/>
            <person name="Alvarado L."/>
            <person name="Arachchi H.M."/>
            <person name="Berlin A."/>
            <person name="Chapman S.B."/>
            <person name="Goldberg J."/>
            <person name="Griggs A."/>
            <person name="Gujja S."/>
            <person name="Hansen M."/>
            <person name="Howarth C."/>
            <person name="Imamovic A."/>
            <person name="Larimer J."/>
            <person name="McCowen C."/>
            <person name="Montmayeur A."/>
            <person name="Murphy C."/>
            <person name="Neiman D."/>
            <person name="Pearson M."/>
            <person name="Priest M."/>
            <person name="Roberts A."/>
            <person name="Saif S."/>
            <person name="Shea T."/>
            <person name="Sisk P."/>
            <person name="Sykes S."/>
            <person name="Wortman J."/>
            <person name="Nusbaum C."/>
            <person name="Birren B."/>
        </authorList>
    </citation>
    <scope>NUCLEOTIDE SEQUENCE [LARGE SCALE GENOMIC DNA]</scope>
    <source>
        <strain evidence="1 2">VS20</strain>
    </source>
</reference>
<gene>
    <name evidence="1" type="ORF">SDRG_06759</name>
</gene>